<reference evidence="2 3" key="1">
    <citation type="journal article" date="2016" name="Proc. Natl. Acad. Sci. U.S.A.">
        <title>Comparative genomics of biotechnologically important yeasts.</title>
        <authorList>
            <person name="Riley R."/>
            <person name="Haridas S."/>
            <person name="Wolfe K.H."/>
            <person name="Lopes M.R."/>
            <person name="Hittinger C.T."/>
            <person name="Goeker M."/>
            <person name="Salamov A.A."/>
            <person name="Wisecaver J.H."/>
            <person name="Long T.M."/>
            <person name="Calvey C.H."/>
            <person name="Aerts A.L."/>
            <person name="Barry K.W."/>
            <person name="Choi C."/>
            <person name="Clum A."/>
            <person name="Coughlan A.Y."/>
            <person name="Deshpande S."/>
            <person name="Douglass A.P."/>
            <person name="Hanson S.J."/>
            <person name="Klenk H.-P."/>
            <person name="LaButti K.M."/>
            <person name="Lapidus A."/>
            <person name="Lindquist E.A."/>
            <person name="Lipzen A.M."/>
            <person name="Meier-Kolthoff J.P."/>
            <person name="Ohm R.A."/>
            <person name="Otillar R.P."/>
            <person name="Pangilinan J.L."/>
            <person name="Peng Y."/>
            <person name="Rokas A."/>
            <person name="Rosa C.A."/>
            <person name="Scheuner C."/>
            <person name="Sibirny A.A."/>
            <person name="Slot J.C."/>
            <person name="Stielow J.B."/>
            <person name="Sun H."/>
            <person name="Kurtzman C.P."/>
            <person name="Blackwell M."/>
            <person name="Grigoriev I.V."/>
            <person name="Jeffries T.W."/>
        </authorList>
    </citation>
    <scope>NUCLEOTIDE SEQUENCE [LARGE SCALE GENOMIC DNA]</scope>
    <source>
        <strain evidence="2 3">DSM 6958</strain>
    </source>
</reference>
<proteinExistence type="predicted"/>
<dbReference type="AlphaFoldDB" id="A0A1E3PQT5"/>
<accession>A0A1E3PQT5</accession>
<feature type="transmembrane region" description="Helical" evidence="1">
    <location>
        <begin position="66"/>
        <end position="87"/>
    </location>
</feature>
<protein>
    <submittedName>
        <fullName evidence="2">Uncharacterized protein</fullName>
    </submittedName>
</protein>
<evidence type="ECO:0000256" key="1">
    <source>
        <dbReference type="SAM" id="Phobius"/>
    </source>
</evidence>
<keyword evidence="3" id="KW-1185">Reference proteome</keyword>
<dbReference type="Proteomes" id="UP000095009">
    <property type="component" value="Unassembled WGS sequence"/>
</dbReference>
<keyword evidence="1" id="KW-1133">Transmembrane helix</keyword>
<sequence>MAALARFNRDVLQEHLMRDTIEVPPYLTYETRTGLASDAAARMAITWQRHTVEGFADFDGSCMDRWMTRLVVILALTAVFYLISCSLTRVRSRSSR</sequence>
<gene>
    <name evidence="2" type="ORF">NADFUDRAFT_82082</name>
</gene>
<keyword evidence="1" id="KW-0812">Transmembrane</keyword>
<dbReference type="EMBL" id="KV454407">
    <property type="protein sequence ID" value="ODQ67670.1"/>
    <property type="molecule type" value="Genomic_DNA"/>
</dbReference>
<evidence type="ECO:0000313" key="3">
    <source>
        <dbReference type="Proteomes" id="UP000095009"/>
    </source>
</evidence>
<keyword evidence="1" id="KW-0472">Membrane</keyword>
<name>A0A1E3PQT5_9ASCO</name>
<organism evidence="2 3">
    <name type="scientific">Nadsonia fulvescens var. elongata DSM 6958</name>
    <dbReference type="NCBI Taxonomy" id="857566"/>
    <lineage>
        <taxon>Eukaryota</taxon>
        <taxon>Fungi</taxon>
        <taxon>Dikarya</taxon>
        <taxon>Ascomycota</taxon>
        <taxon>Saccharomycotina</taxon>
        <taxon>Dipodascomycetes</taxon>
        <taxon>Dipodascales</taxon>
        <taxon>Dipodascales incertae sedis</taxon>
        <taxon>Nadsonia</taxon>
    </lineage>
</organism>
<evidence type="ECO:0000313" key="2">
    <source>
        <dbReference type="EMBL" id="ODQ67670.1"/>
    </source>
</evidence>